<evidence type="ECO:0000256" key="4">
    <source>
        <dbReference type="PIRSR" id="PIRSR606118-50"/>
    </source>
</evidence>
<comment type="caution">
    <text evidence="7">The sequence shown here is derived from an EMBL/GenBank/DDBJ whole genome shotgun (WGS) entry which is preliminary data.</text>
</comment>
<dbReference type="AlphaFoldDB" id="E7GBQ5"/>
<dbReference type="CDD" id="cd03768">
    <property type="entry name" value="SR_ResInv"/>
    <property type="match status" value="1"/>
</dbReference>
<keyword evidence="2" id="KW-0238">DNA-binding</keyword>
<dbReference type="GO" id="GO:0003677">
    <property type="term" value="F:DNA binding"/>
    <property type="evidence" value="ECO:0007669"/>
    <property type="project" value="UniProtKB-KW"/>
</dbReference>
<evidence type="ECO:0000313" key="7">
    <source>
        <dbReference type="EMBL" id="EFW04467.1"/>
    </source>
</evidence>
<dbReference type="RefSeq" id="WP_008789296.1">
    <property type="nucleotide sequence ID" value="NZ_AKCB01000001.1"/>
</dbReference>
<dbReference type="SUPFAM" id="SSF53041">
    <property type="entry name" value="Resolvase-like"/>
    <property type="match status" value="1"/>
</dbReference>
<dbReference type="InterPro" id="IPR036162">
    <property type="entry name" value="Resolvase-like_N_sf"/>
</dbReference>
<keyword evidence="8" id="KW-1185">Reference proteome</keyword>
<accession>E7GBQ5</accession>
<feature type="active site" description="O-(5'-phospho-DNA)-serine intermediate" evidence="4 5">
    <location>
        <position position="11"/>
    </location>
</feature>
<dbReference type="STRING" id="100884.GCA_000269565_02306"/>
<dbReference type="HOGENOM" id="CLU_010686_5_1_9"/>
<dbReference type="InterPro" id="IPR006118">
    <property type="entry name" value="Recombinase_CS"/>
</dbReference>
<organism evidence="7 8">
    <name type="scientific">Coprobacillus cateniformis</name>
    <dbReference type="NCBI Taxonomy" id="100884"/>
    <lineage>
        <taxon>Bacteria</taxon>
        <taxon>Bacillati</taxon>
        <taxon>Bacillota</taxon>
        <taxon>Erysipelotrichia</taxon>
        <taxon>Erysipelotrichales</taxon>
        <taxon>Coprobacillaceae</taxon>
        <taxon>Coprobacillus</taxon>
    </lineage>
</organism>
<dbReference type="InterPro" id="IPR006119">
    <property type="entry name" value="Resolv_N"/>
</dbReference>
<evidence type="ECO:0000256" key="3">
    <source>
        <dbReference type="ARBA" id="ARBA00023172"/>
    </source>
</evidence>
<proteinExistence type="predicted"/>
<sequence length="198" mass="23402">MGKVYGYVRVSSKDQNVARQLAALEKFHLERKSIFIDKMSGKDFNRPSYMRMIRRLREGDLIIIKSIDRLGRNYDEIIEQWRLITKDKKADIRVLDMPLLDTTLSKDILGTFIADLVLQVLSFCAHEERTNIKQRQREGIEAAKKRGVIFGRRPLSLPDDFQYVVDAFNKKELSEREAITHLHISRTSFYKYKKEYRE</sequence>
<dbReference type="PROSITE" id="PS51736">
    <property type="entry name" value="RECOMBINASES_3"/>
    <property type="match status" value="1"/>
</dbReference>
<dbReference type="GeneID" id="78230140"/>
<evidence type="ECO:0000256" key="2">
    <source>
        <dbReference type="ARBA" id="ARBA00023125"/>
    </source>
</evidence>
<evidence type="ECO:0000313" key="8">
    <source>
        <dbReference type="Proteomes" id="UP000003157"/>
    </source>
</evidence>
<name>E7GBQ5_9FIRM</name>
<dbReference type="PROSITE" id="PS00398">
    <property type="entry name" value="RECOMBINASES_2"/>
    <property type="match status" value="1"/>
</dbReference>
<dbReference type="PANTHER" id="PTHR30461">
    <property type="entry name" value="DNA-INVERTASE FROM LAMBDOID PROPHAGE"/>
    <property type="match status" value="1"/>
</dbReference>
<dbReference type="PANTHER" id="PTHR30461:SF2">
    <property type="entry name" value="SERINE RECOMBINASE PINE-RELATED"/>
    <property type="match status" value="1"/>
</dbReference>
<dbReference type="Pfam" id="PF00239">
    <property type="entry name" value="Resolvase"/>
    <property type="match status" value="1"/>
</dbReference>
<evidence type="ECO:0000256" key="1">
    <source>
        <dbReference type="ARBA" id="ARBA00022908"/>
    </source>
</evidence>
<feature type="domain" description="Resolvase/invertase-type recombinase catalytic" evidence="6">
    <location>
        <begin position="3"/>
        <end position="147"/>
    </location>
</feature>
<evidence type="ECO:0000256" key="5">
    <source>
        <dbReference type="PROSITE-ProRule" id="PRU10137"/>
    </source>
</evidence>
<evidence type="ECO:0000259" key="6">
    <source>
        <dbReference type="PROSITE" id="PS51736"/>
    </source>
</evidence>
<dbReference type="eggNOG" id="COG1961">
    <property type="taxonomic scope" value="Bacteria"/>
</dbReference>
<gene>
    <name evidence="7" type="ORF">HMPREF9488_02196</name>
</gene>
<keyword evidence="3" id="KW-0233">DNA recombination</keyword>
<dbReference type="SMART" id="SM00857">
    <property type="entry name" value="Resolvase"/>
    <property type="match status" value="1"/>
</dbReference>
<dbReference type="InterPro" id="IPR050639">
    <property type="entry name" value="SSR_resolvase"/>
</dbReference>
<dbReference type="PROSITE" id="PS00397">
    <property type="entry name" value="RECOMBINASES_1"/>
    <property type="match status" value="1"/>
</dbReference>
<protein>
    <submittedName>
        <fullName evidence="7">Resolvase/recombinase</fullName>
    </submittedName>
</protein>
<dbReference type="GO" id="GO:0015074">
    <property type="term" value="P:DNA integration"/>
    <property type="evidence" value="ECO:0007669"/>
    <property type="project" value="UniProtKB-KW"/>
</dbReference>
<reference evidence="7 8" key="1">
    <citation type="submission" date="2010-12" db="EMBL/GenBank/DDBJ databases">
        <title>The Genome Sequence of Coprobacillus sp. strain 29_1.</title>
        <authorList>
            <consortium name="The Broad Institute Genome Sequencing Platform"/>
            <person name="Earl A."/>
            <person name="Ward D."/>
            <person name="Feldgarden M."/>
            <person name="Gevers D."/>
            <person name="Daigneault M."/>
            <person name="Sibley C.D."/>
            <person name="White A."/>
            <person name="Strauss J."/>
            <person name="Allen-Vercoe E."/>
            <person name="Young S.K."/>
            <person name="Zeng Q."/>
            <person name="Gargeya S."/>
            <person name="Fitzgerald M."/>
            <person name="Haas B."/>
            <person name="Abouelleil A."/>
            <person name="Alvarado L."/>
            <person name="Arachchi H.M."/>
            <person name="Berlin A."/>
            <person name="Brown A."/>
            <person name="Chapman S.B."/>
            <person name="Chen Z."/>
            <person name="Dunbar C."/>
            <person name="Freedman E."/>
            <person name="Gearin G."/>
            <person name="Gellesch M."/>
            <person name="Goldberg J."/>
            <person name="Griggs A."/>
            <person name="Gujja S."/>
            <person name="Heilman E."/>
            <person name="Heiman D."/>
            <person name="Howarth C."/>
            <person name="Larson L."/>
            <person name="Lui A."/>
            <person name="MacDonald P.J.P."/>
            <person name="Mehta T."/>
            <person name="Montmayeur A."/>
            <person name="Murphy C."/>
            <person name="Neiman D."/>
            <person name="Pearson M."/>
            <person name="Priest M."/>
            <person name="Roberts A."/>
            <person name="Saif S."/>
            <person name="Shea T."/>
            <person name="Shenoy N."/>
            <person name="Sisk P."/>
            <person name="Stolte C."/>
            <person name="Sykes S."/>
            <person name="White J."/>
            <person name="Yandava C."/>
            <person name="Nusbaum C."/>
            <person name="Birren B."/>
        </authorList>
    </citation>
    <scope>NUCLEOTIDE SEQUENCE [LARGE SCALE GENOMIC DNA]</scope>
    <source>
        <strain evidence="7 8">29_1</strain>
    </source>
</reference>
<dbReference type="Gene3D" id="3.40.50.1390">
    <property type="entry name" value="Resolvase, N-terminal catalytic domain"/>
    <property type="match status" value="1"/>
</dbReference>
<dbReference type="EMBL" id="ADKX01000036">
    <property type="protein sequence ID" value="EFW04467.1"/>
    <property type="molecule type" value="Genomic_DNA"/>
</dbReference>
<dbReference type="GO" id="GO:0000150">
    <property type="term" value="F:DNA strand exchange activity"/>
    <property type="evidence" value="ECO:0007669"/>
    <property type="project" value="InterPro"/>
</dbReference>
<dbReference type="Proteomes" id="UP000003157">
    <property type="component" value="Unassembled WGS sequence"/>
</dbReference>
<dbReference type="OrthoDB" id="9797501at2"/>
<keyword evidence="1" id="KW-0229">DNA integration</keyword>